<feature type="domain" description="NADH:flavin oxidoreductase/NADH oxidase N-terminal" evidence="10">
    <location>
        <begin position="6"/>
        <end position="335"/>
    </location>
</feature>
<comment type="cofactor">
    <cofactor evidence="1">
        <name>FMN</name>
        <dbReference type="ChEBI" id="CHEBI:58210"/>
    </cofactor>
</comment>
<dbReference type="PANTHER" id="PTHR42917">
    <property type="entry name" value="2,4-DIENOYL-COA REDUCTASE"/>
    <property type="match status" value="1"/>
</dbReference>
<dbReference type="CDD" id="cd02803">
    <property type="entry name" value="OYE_like_FMN_family"/>
    <property type="match status" value="1"/>
</dbReference>
<gene>
    <name evidence="12" type="ORF">QX51_04960</name>
</gene>
<accession>A0A0B3VZ32</accession>
<keyword evidence="7" id="KW-0560">Oxidoreductase</keyword>
<evidence type="ECO:0000313" key="13">
    <source>
        <dbReference type="Proteomes" id="UP000031189"/>
    </source>
</evidence>
<dbReference type="GO" id="GO:0010181">
    <property type="term" value="F:FMN binding"/>
    <property type="evidence" value="ECO:0007669"/>
    <property type="project" value="InterPro"/>
</dbReference>
<dbReference type="PRINTS" id="PR00368">
    <property type="entry name" value="FADPNR"/>
</dbReference>
<evidence type="ECO:0000256" key="6">
    <source>
        <dbReference type="ARBA" id="ARBA00022723"/>
    </source>
</evidence>
<evidence type="ECO:0000256" key="2">
    <source>
        <dbReference type="ARBA" id="ARBA00001966"/>
    </source>
</evidence>
<evidence type="ECO:0000256" key="5">
    <source>
        <dbReference type="ARBA" id="ARBA00022643"/>
    </source>
</evidence>
<feature type="domain" description="FAD/NAD(P)-binding" evidence="11">
    <location>
        <begin position="385"/>
        <end position="605"/>
    </location>
</feature>
<dbReference type="PRINTS" id="PR00411">
    <property type="entry name" value="PNDRDTASEI"/>
</dbReference>
<dbReference type="Proteomes" id="UP000031189">
    <property type="component" value="Unassembled WGS sequence"/>
</dbReference>
<organism evidence="12 13">
    <name type="scientific">Terrisporobacter othiniensis</name>
    <dbReference type="NCBI Taxonomy" id="1577792"/>
    <lineage>
        <taxon>Bacteria</taxon>
        <taxon>Bacillati</taxon>
        <taxon>Bacillota</taxon>
        <taxon>Clostridia</taxon>
        <taxon>Peptostreptococcales</taxon>
        <taxon>Peptostreptococcaceae</taxon>
        <taxon>Terrisporobacter</taxon>
    </lineage>
</organism>
<dbReference type="GO" id="GO:0016491">
    <property type="term" value="F:oxidoreductase activity"/>
    <property type="evidence" value="ECO:0007669"/>
    <property type="project" value="UniProtKB-KW"/>
</dbReference>
<dbReference type="AlphaFoldDB" id="A0A0B3VZ32"/>
<comment type="caution">
    <text evidence="12">The sequence shown here is derived from an EMBL/GenBank/DDBJ whole genome shotgun (WGS) entry which is preliminary data.</text>
</comment>
<dbReference type="PANTHER" id="PTHR42917:SF2">
    <property type="entry name" value="2,4-DIENOYL-COA REDUCTASE [(2E)-ENOYL-COA-PRODUCING]"/>
    <property type="match status" value="1"/>
</dbReference>
<dbReference type="InterPro" id="IPR036188">
    <property type="entry name" value="FAD/NAD-bd_sf"/>
</dbReference>
<dbReference type="SUPFAM" id="SSF51971">
    <property type="entry name" value="Nucleotide-binding domain"/>
    <property type="match status" value="1"/>
</dbReference>
<evidence type="ECO:0000256" key="3">
    <source>
        <dbReference type="ARBA" id="ARBA00011048"/>
    </source>
</evidence>
<reference evidence="12 13" key="1">
    <citation type="submission" date="2014-12" db="EMBL/GenBank/DDBJ databases">
        <title>Draft genome sequence of Terrisporobacter sp. 08-306576, isolated from the blood culture of a bacteremia patient.</title>
        <authorList>
            <person name="Lund L.C."/>
            <person name="Sydenham T.V."/>
            <person name="Hogh S.V."/>
            <person name="Skov M.N."/>
            <person name="Kemp M."/>
            <person name="Justesen U.S."/>
        </authorList>
    </citation>
    <scope>NUCLEOTIDE SEQUENCE [LARGE SCALE GENOMIC DNA]</scope>
    <source>
        <strain evidence="12 13">08-306576</strain>
    </source>
</reference>
<comment type="cofactor">
    <cofactor evidence="2">
        <name>[4Fe-4S] cluster</name>
        <dbReference type="ChEBI" id="CHEBI:49883"/>
    </cofactor>
</comment>
<dbReference type="Gene3D" id="3.40.50.720">
    <property type="entry name" value="NAD(P)-binding Rossmann-like Domain"/>
    <property type="match status" value="1"/>
</dbReference>
<dbReference type="Pfam" id="PF07992">
    <property type="entry name" value="Pyr_redox_2"/>
    <property type="match status" value="1"/>
</dbReference>
<proteinExistence type="inferred from homology"/>
<dbReference type="GO" id="GO:0046872">
    <property type="term" value="F:metal ion binding"/>
    <property type="evidence" value="ECO:0007669"/>
    <property type="project" value="UniProtKB-KW"/>
</dbReference>
<name>A0A0B3VZ32_9FIRM</name>
<evidence type="ECO:0000256" key="1">
    <source>
        <dbReference type="ARBA" id="ARBA00001917"/>
    </source>
</evidence>
<dbReference type="InterPro" id="IPR023753">
    <property type="entry name" value="FAD/NAD-binding_dom"/>
</dbReference>
<evidence type="ECO:0000256" key="7">
    <source>
        <dbReference type="ARBA" id="ARBA00023002"/>
    </source>
</evidence>
<keyword evidence="5" id="KW-0288">FMN</keyword>
<evidence type="ECO:0000313" key="12">
    <source>
        <dbReference type="EMBL" id="KHS58053.1"/>
    </source>
</evidence>
<sequence>MYYNNLFSSIKIRGLEIKNRVVFPAMGTKMLNGDRYVTDQLIDYHVARAKGGNGLNFTEVCSVYSKSSPKNFLAISDDKYIPGMKKLTDAIHEAGGLAGAQLWLGGSAVLFFGDSTATAVLPSDFQAAPNNVIPGASKEVIKEAVEAFGTAAKRAVEAGFDTVEFHAGHNYTPHSFLSKAFNKRTDEYGGSLENRSRFLIECIESIRNNIPEDMPLFMRIDAFDDYLEDGLTIEEVIEFCKLAKNAGVDVVDVSRGNFSSAAIKYEVPPVDLPRGFNVDNATRIKNETGLVTVAVGRINDPKQADEIIESGKADMVVIGRGQLADPEFCNKAMRGETDSIIRCVGCNQGCYDGYVSEDVPFITCLRNPALGREKEYELRKTEKPKKVLIIGGGVAGLQAATTLKDRGHIPVICEASDSLGGQFVLAGAAPRKEEMKLAAIHMGKECEKAGIEIRLSTNVTSEVIKSINPDEIIVAVGSSPIKLNIPGSDLANVTNSHDVLAGKVKLEGNIVVVGGGLVGLEVAEYLSDKVEKITVVEMLNEVAKDLGQLRKICVMENLYKEGITTIANAKCVEIKENSVIIDKQGVLEEIPCDNIVVSIGSRSRDYKEIAQYCDENNIPYHIIGDAIKARRALNCIKEAVDVARQI</sequence>
<dbReference type="Gene3D" id="3.50.50.60">
    <property type="entry name" value="FAD/NAD(P)-binding domain"/>
    <property type="match status" value="1"/>
</dbReference>
<evidence type="ECO:0000256" key="4">
    <source>
        <dbReference type="ARBA" id="ARBA00022630"/>
    </source>
</evidence>
<keyword evidence="9" id="KW-0411">Iron-sulfur</keyword>
<keyword evidence="13" id="KW-1185">Reference proteome</keyword>
<keyword evidence="6" id="KW-0479">Metal-binding</keyword>
<keyword evidence="8" id="KW-0408">Iron</keyword>
<protein>
    <submittedName>
        <fullName evidence="12">NADH oxidase</fullName>
    </submittedName>
</protein>
<evidence type="ECO:0000256" key="9">
    <source>
        <dbReference type="ARBA" id="ARBA00023014"/>
    </source>
</evidence>
<dbReference type="GO" id="GO:0051536">
    <property type="term" value="F:iron-sulfur cluster binding"/>
    <property type="evidence" value="ECO:0007669"/>
    <property type="project" value="UniProtKB-KW"/>
</dbReference>
<comment type="similarity">
    <text evidence="3">In the N-terminal section; belongs to the NADH:flavin oxidoreductase/NADH oxidase family.</text>
</comment>
<dbReference type="OrthoDB" id="9772736at2"/>
<dbReference type="RefSeq" id="WP_039678798.1">
    <property type="nucleotide sequence ID" value="NZ_JWHR01000052.1"/>
</dbReference>
<dbReference type="SUPFAM" id="SSF51395">
    <property type="entry name" value="FMN-linked oxidoreductases"/>
    <property type="match status" value="1"/>
</dbReference>
<dbReference type="SUPFAM" id="SSF51905">
    <property type="entry name" value="FAD/NAD(P)-binding domain"/>
    <property type="match status" value="1"/>
</dbReference>
<dbReference type="InterPro" id="IPR051793">
    <property type="entry name" value="NADH:flavin_oxidoreductase"/>
</dbReference>
<evidence type="ECO:0000259" key="10">
    <source>
        <dbReference type="Pfam" id="PF00724"/>
    </source>
</evidence>
<keyword evidence="4" id="KW-0285">Flavoprotein</keyword>
<evidence type="ECO:0000259" key="11">
    <source>
        <dbReference type="Pfam" id="PF07992"/>
    </source>
</evidence>
<dbReference type="InterPro" id="IPR001155">
    <property type="entry name" value="OxRdtase_FMN_N"/>
</dbReference>
<dbReference type="STRING" id="1577792.QX51_04960"/>
<dbReference type="Gene3D" id="3.20.20.70">
    <property type="entry name" value="Aldolase class I"/>
    <property type="match status" value="1"/>
</dbReference>
<dbReference type="EMBL" id="JWHR01000052">
    <property type="protein sequence ID" value="KHS58053.1"/>
    <property type="molecule type" value="Genomic_DNA"/>
</dbReference>
<evidence type="ECO:0000256" key="8">
    <source>
        <dbReference type="ARBA" id="ARBA00023004"/>
    </source>
</evidence>
<dbReference type="InterPro" id="IPR013785">
    <property type="entry name" value="Aldolase_TIM"/>
</dbReference>
<dbReference type="Pfam" id="PF00724">
    <property type="entry name" value="Oxidored_FMN"/>
    <property type="match status" value="1"/>
</dbReference>